<feature type="domain" description="Orc1-like AAA ATPase" evidence="1">
    <location>
        <begin position="321"/>
        <end position="500"/>
    </location>
</feature>
<reference evidence="2" key="1">
    <citation type="submission" date="2023-06" db="EMBL/GenBank/DDBJ databases">
        <title>Survivors Of The Sea: Transcriptome response of Skeletonema marinoi to long-term dormancy.</title>
        <authorList>
            <person name="Pinder M.I.M."/>
            <person name="Kourtchenko O."/>
            <person name="Robertson E.K."/>
            <person name="Larsson T."/>
            <person name="Maumus F."/>
            <person name="Osuna-Cruz C.M."/>
            <person name="Vancaester E."/>
            <person name="Stenow R."/>
            <person name="Vandepoele K."/>
            <person name="Ploug H."/>
            <person name="Bruchert V."/>
            <person name="Godhe A."/>
            <person name="Topel M."/>
        </authorList>
    </citation>
    <scope>NUCLEOTIDE SEQUENCE</scope>
    <source>
        <strain evidence="2">R05AC</strain>
    </source>
</reference>
<evidence type="ECO:0000313" key="3">
    <source>
        <dbReference type="Proteomes" id="UP001224775"/>
    </source>
</evidence>
<dbReference type="SUPFAM" id="SSF52540">
    <property type="entry name" value="P-loop containing nucleoside triphosphate hydrolases"/>
    <property type="match status" value="1"/>
</dbReference>
<dbReference type="Proteomes" id="UP001224775">
    <property type="component" value="Unassembled WGS sequence"/>
</dbReference>
<dbReference type="SUPFAM" id="SSF48452">
    <property type="entry name" value="TPR-like"/>
    <property type="match status" value="1"/>
</dbReference>
<dbReference type="PANTHER" id="PTHR43642">
    <property type="entry name" value="HYBRID SIGNAL TRANSDUCTION HISTIDINE KINASE G"/>
    <property type="match status" value="1"/>
</dbReference>
<dbReference type="InterPro" id="IPR041664">
    <property type="entry name" value="AAA_16"/>
</dbReference>
<dbReference type="InterPro" id="IPR027417">
    <property type="entry name" value="P-loop_NTPase"/>
</dbReference>
<dbReference type="EMBL" id="JATAAI010000020">
    <property type="protein sequence ID" value="KAK1738502.1"/>
    <property type="molecule type" value="Genomic_DNA"/>
</dbReference>
<name>A0AAD8Y3Q4_9STRA</name>
<comment type="caution">
    <text evidence="2">The sequence shown here is derived from an EMBL/GenBank/DDBJ whole genome shotgun (WGS) entry which is preliminary data.</text>
</comment>
<evidence type="ECO:0000313" key="2">
    <source>
        <dbReference type="EMBL" id="KAK1738502.1"/>
    </source>
</evidence>
<keyword evidence="3" id="KW-1185">Reference proteome</keyword>
<protein>
    <submittedName>
        <fullName evidence="2">AAA ATPase</fullName>
    </submittedName>
</protein>
<sequence length="1294" mass="145819">MTTAAAAAHKIVPLRTWTENDAKAAPFADQQQSNKNNFERNKKESIIRRTTVAYGIVELLKRSKKLEDEEMRIDNFVVFLSNEVRSSPSWDDINGVGMISSGLSLMIEEPSYLSALLEGEDRDGRIVGRCLEVELISVGPQVNVSMPPEAETALNNVWNNYLAGMNALAAVAEESNRCHLFARLLYELFTHEPFPDDAIAAGAASSTEPPMKRAKPFDVSSRKTLMLTRAKGDFDRAEKPFQIPCIVRMQKLGIPASICLMTQNLLEYALRGDGRQSDDAYESLGVVSEDLHLLLLDPDRFLFDNENENTDNMKLLYRKDKLYGRDKEETLITDAFCRVSRGKSEAFFIGGFSGSGKSMLVNCLRKRVNAVGGYTIKHKFDAMSQETPLSGVISAFNQICLMIKGRARPVIAKKLSDEFGDDFGLLIRLLPSVSVLFPELVSSAIHVEDAVTMNARSVSFTLLRFVRVVSSPRHPVMLFLDDMQWADSTALDVIRTILSDTMGSCMFFVGTYRNNEVQVDHDLFDLIEKLEISNVPTTKVSLAGLDQEDLNTMISDALCLYPRICKSLTGIVYQKTKGNPFFVLEFMQSLKSRGLLQYNSHQKRWVWNEDITRGEEITNNVLHLLSSKMNGLSDNVQTLLKAMACFGTSTNESVIGYLSESAGYSGVRNGLEGALHDGYIEKDGEGYLKFVHDKVREAAYNLIPDSDKKQFHYDLGKALYSSCNGKDVEDAIFLPIASQINHGKEWILKDNEFSIAIAELNMKAGKKALDGCDDKAAYSYLGTALSLLPEDHWESHYDLSLRVYFLMASATNSNDEAELMLQKIFEKARCLDDQLPSYLLLNEILLSQGNPKGAYDTCASVLSQLGEPIPNSVTPEAASSMLAETLTMYEEVYNDEWINKKLEDEKIRTIAKIYNTFVIACFLCKLRHILVYHMCRAVQLSFQNGTCQYTPLALIHFAGYAMKDEQPASICRIAKNAMSMLKRFDVADQYPLFYLNYYGRVAWRFESLQVCADKLRRAFEAALSLGHVDIAFYCSIHVIKNSIFSGASLRSILKEIDYYLHLLKTYKIETARTFLLIFRETVSLLIDNGQATSIEATPFVGDLNDPGNKLRESTFFHKAVQCLWVGHTERCRYYSEKCMPILGPLAQFTTYMSKFYHALNSLDLIRKKNSTKGKEVARVAIPAIRDAAASSDWNFTNKLRLLEAEQQSLRQTHRKAVPLYEAAIESAKRSGFIHEQGLACEKAAFYFMKVKNKEKALEYFQQARECYFQWGSFVKVDFIQKELDGLNWLTSSSG</sequence>
<dbReference type="InterPro" id="IPR011990">
    <property type="entry name" value="TPR-like_helical_dom_sf"/>
</dbReference>
<dbReference type="PANTHER" id="PTHR43642:SF1">
    <property type="entry name" value="HYBRID SIGNAL TRANSDUCTION HISTIDINE KINASE G"/>
    <property type="match status" value="1"/>
</dbReference>
<proteinExistence type="predicted"/>
<accession>A0AAD8Y3Q4</accession>
<dbReference type="InterPro" id="IPR053159">
    <property type="entry name" value="Hybrid_Histidine_Kinase"/>
</dbReference>
<organism evidence="2 3">
    <name type="scientific">Skeletonema marinoi</name>
    <dbReference type="NCBI Taxonomy" id="267567"/>
    <lineage>
        <taxon>Eukaryota</taxon>
        <taxon>Sar</taxon>
        <taxon>Stramenopiles</taxon>
        <taxon>Ochrophyta</taxon>
        <taxon>Bacillariophyta</taxon>
        <taxon>Coscinodiscophyceae</taxon>
        <taxon>Thalassiosirophycidae</taxon>
        <taxon>Thalassiosirales</taxon>
        <taxon>Skeletonemataceae</taxon>
        <taxon>Skeletonema</taxon>
        <taxon>Skeletonema marinoi-dohrnii complex</taxon>
    </lineage>
</organism>
<gene>
    <name evidence="2" type="ORF">QTG54_010532</name>
</gene>
<evidence type="ECO:0000259" key="1">
    <source>
        <dbReference type="Pfam" id="PF13191"/>
    </source>
</evidence>
<dbReference type="Pfam" id="PF13191">
    <property type="entry name" value="AAA_16"/>
    <property type="match status" value="1"/>
</dbReference>